<dbReference type="InterPro" id="IPR001870">
    <property type="entry name" value="B30.2/SPRY"/>
</dbReference>
<dbReference type="InterPro" id="IPR006595">
    <property type="entry name" value="CTLH_C"/>
</dbReference>
<evidence type="ECO:0000259" key="3">
    <source>
        <dbReference type="PROSITE" id="PS50897"/>
    </source>
</evidence>
<name>A0A1U7LHF8_NEOID</name>
<dbReference type="InterPro" id="IPR050618">
    <property type="entry name" value="Ubq-SigPath_Reg"/>
</dbReference>
<dbReference type="EMBL" id="LXFE01004088">
    <property type="protein sequence ID" value="OLL21961.1"/>
    <property type="molecule type" value="Genomic_DNA"/>
</dbReference>
<dbReference type="PANTHER" id="PTHR12864">
    <property type="entry name" value="RAN BINDING PROTEIN 9-RELATED"/>
    <property type="match status" value="1"/>
</dbReference>
<dbReference type="Pfam" id="PF00622">
    <property type="entry name" value="SPRY"/>
    <property type="match status" value="1"/>
</dbReference>
<feature type="non-terminal residue" evidence="4">
    <location>
        <position position="1"/>
    </location>
</feature>
<dbReference type="AlphaFoldDB" id="A0A1U7LHF8"/>
<keyword evidence="5" id="KW-1185">Reference proteome</keyword>
<dbReference type="InterPro" id="IPR013144">
    <property type="entry name" value="CRA_dom"/>
</dbReference>
<evidence type="ECO:0000313" key="4">
    <source>
        <dbReference type="EMBL" id="OLL21961.1"/>
    </source>
</evidence>
<evidence type="ECO:0000313" key="5">
    <source>
        <dbReference type="Proteomes" id="UP000186594"/>
    </source>
</evidence>
<dbReference type="SMART" id="SM00757">
    <property type="entry name" value="CRA"/>
    <property type="match status" value="1"/>
</dbReference>
<feature type="domain" description="CTLH" evidence="3">
    <location>
        <begin position="390"/>
        <end position="447"/>
    </location>
</feature>
<accession>A0A1U7LHF8</accession>
<dbReference type="Proteomes" id="UP000186594">
    <property type="component" value="Unassembled WGS sequence"/>
</dbReference>
<organism evidence="4 5">
    <name type="scientific">Neolecta irregularis (strain DAH-3)</name>
    <dbReference type="NCBI Taxonomy" id="1198029"/>
    <lineage>
        <taxon>Eukaryota</taxon>
        <taxon>Fungi</taxon>
        <taxon>Dikarya</taxon>
        <taxon>Ascomycota</taxon>
        <taxon>Taphrinomycotina</taxon>
        <taxon>Neolectales</taxon>
        <taxon>Neolectaceae</taxon>
        <taxon>Neolecta</taxon>
    </lineage>
</organism>
<comment type="caution">
    <text evidence="4">The sequence shown here is derived from an EMBL/GenBank/DDBJ whole genome shotgun (WGS) entry which is preliminary data.</text>
</comment>
<dbReference type="PROSITE" id="PS50188">
    <property type="entry name" value="B302_SPRY"/>
    <property type="match status" value="1"/>
</dbReference>
<dbReference type="SMART" id="SM00668">
    <property type="entry name" value="CTLH"/>
    <property type="match status" value="1"/>
</dbReference>
<sequence>GTRDKLRERLPAVRPPPPSASSPCASAQNTRAVCTVLRLCMLHWSWSRTGGIYAAYTGHTCAAGPIFISCPAPYLCISRSSAVVVQLWPWRCVGSSMLSPEHRQLQARPMHQPSTHPVHLQNTLFACLPPSTPYPSGWNDRDKFNHIDISNNGQEAKFTGPVKGGEQEAASVRADAPMPPACGIFYFEVEIVSKGKEGYIGIGFCKETVKLNRLPGWEADSWGYHGDDGHSFCCQGTGKKYGPQFTAGDIIGCGLNFRDGVAFYTKNGNDLGVAFKDIKGKLFPFVGMRTYGEHVRVNFGASPFIYDIDYHIRREKKILFDVANAQYSSHGESARQAENYLTAQIQSLVRSYLSHNGYAESSQAFLRGLEEKNQALGQKRDVDLVAEDTDTINRQRIRAAILEGDIDKAIKLTTVFYPHVLEENESIRFQLRCRKFVEMMRVCADCEDAYMPDVDPSSEETATEREDSKASLLVSALQYGQSLQEDYRNDPRKEVHDTLKQTFSLLAYPDPRTSVVAHLLEEKERLVVAEQLNSAILVSLGRSAVAPLERLMQQTQQVTMELVEAGDMSAAFVNVQRDFA</sequence>
<proteinExistence type="predicted"/>
<dbReference type="InterPro" id="IPR013320">
    <property type="entry name" value="ConA-like_dom_sf"/>
</dbReference>
<feature type="region of interest" description="Disordered" evidence="1">
    <location>
        <begin position="1"/>
        <end position="25"/>
    </location>
</feature>
<dbReference type="STRING" id="1198029.A0A1U7LHF8"/>
<protein>
    <recommendedName>
        <fullName evidence="6">Protein SSH4</fullName>
    </recommendedName>
</protein>
<evidence type="ECO:0008006" key="6">
    <source>
        <dbReference type="Google" id="ProtNLM"/>
    </source>
</evidence>
<dbReference type="Pfam" id="PF10607">
    <property type="entry name" value="CTLH"/>
    <property type="match status" value="1"/>
</dbReference>
<evidence type="ECO:0000256" key="1">
    <source>
        <dbReference type="SAM" id="MobiDB-lite"/>
    </source>
</evidence>
<dbReference type="PROSITE" id="PS50897">
    <property type="entry name" value="CTLH"/>
    <property type="match status" value="1"/>
</dbReference>
<dbReference type="CDD" id="cd12909">
    <property type="entry name" value="SPRY_RanBP9_10"/>
    <property type="match status" value="1"/>
</dbReference>
<dbReference type="SMART" id="SM00449">
    <property type="entry name" value="SPRY"/>
    <property type="match status" value="1"/>
</dbReference>
<dbReference type="InterPro" id="IPR003877">
    <property type="entry name" value="SPRY_dom"/>
</dbReference>
<dbReference type="SUPFAM" id="SSF49899">
    <property type="entry name" value="Concanavalin A-like lectins/glucanases"/>
    <property type="match status" value="1"/>
</dbReference>
<dbReference type="OrthoDB" id="25503at2759"/>
<gene>
    <name evidence="4" type="ORF">NEOLI_004994</name>
</gene>
<dbReference type="InterPro" id="IPR024964">
    <property type="entry name" value="CTLH/CRA"/>
</dbReference>
<dbReference type="InterPro" id="IPR043136">
    <property type="entry name" value="B30.2/SPRY_sf"/>
</dbReference>
<reference evidence="4 5" key="1">
    <citation type="submission" date="2016-04" db="EMBL/GenBank/DDBJ databases">
        <title>Evolutionary innovation and constraint leading to complex multicellularity in the Ascomycota.</title>
        <authorList>
            <person name="Cisse O."/>
            <person name="Nguyen A."/>
            <person name="Hewitt D.A."/>
            <person name="Jedd G."/>
            <person name="Stajich J.E."/>
        </authorList>
    </citation>
    <scope>NUCLEOTIDE SEQUENCE [LARGE SCALE GENOMIC DNA]</scope>
    <source>
        <strain evidence="4 5">DAH-3</strain>
    </source>
</reference>
<dbReference type="Gene3D" id="2.60.120.920">
    <property type="match status" value="1"/>
</dbReference>
<dbReference type="OMA" id="LPTRWNK"/>
<dbReference type="InterPro" id="IPR035782">
    <property type="entry name" value="SPRY_RanBP9/10"/>
</dbReference>
<evidence type="ECO:0000259" key="2">
    <source>
        <dbReference type="PROSITE" id="PS50188"/>
    </source>
</evidence>
<feature type="compositionally biased region" description="Basic and acidic residues" evidence="1">
    <location>
        <begin position="1"/>
        <end position="11"/>
    </location>
</feature>
<feature type="domain" description="B30.2/SPRY" evidence="2">
    <location>
        <begin position="116"/>
        <end position="304"/>
    </location>
</feature>